<gene>
    <name evidence="2" type="ORF">GS398_06940</name>
</gene>
<evidence type="ECO:0000313" key="2">
    <source>
        <dbReference type="EMBL" id="MXV15030.1"/>
    </source>
</evidence>
<evidence type="ECO:0000313" key="3">
    <source>
        <dbReference type="Proteomes" id="UP000451233"/>
    </source>
</evidence>
<dbReference type="Pfam" id="PF13858">
    <property type="entry name" value="DUF4199"/>
    <property type="match status" value="1"/>
</dbReference>
<keyword evidence="1" id="KW-0812">Transmembrane</keyword>
<sequence length="191" mass="21279">MEDINKEIRKNALSNGVIIGIIILVMSIVLLYLMSSWVSMMALAVSGGLTFVVYILCAIFFSIDLRKKVGGFWSFRQAVSGIFIMFLVATIVSTIGNYIFTQFIEKDLTVKMVENIKTATSNFMSNQGVDQATIDQKMSEMDVDMAGKLHPTAMDYVKNLLTSVIVMFICALIFAAIFKKERPIVISDDES</sequence>
<dbReference type="InterPro" id="IPR025250">
    <property type="entry name" value="DUF4199"/>
</dbReference>
<name>A0A7K1XVM2_9SPHI</name>
<evidence type="ECO:0000256" key="1">
    <source>
        <dbReference type="SAM" id="Phobius"/>
    </source>
</evidence>
<feature type="transmembrane region" description="Helical" evidence="1">
    <location>
        <begin position="160"/>
        <end position="178"/>
    </location>
</feature>
<feature type="transmembrane region" description="Helical" evidence="1">
    <location>
        <begin position="40"/>
        <end position="61"/>
    </location>
</feature>
<comment type="caution">
    <text evidence="2">The sequence shown here is derived from an EMBL/GenBank/DDBJ whole genome shotgun (WGS) entry which is preliminary data.</text>
</comment>
<dbReference type="Proteomes" id="UP000451233">
    <property type="component" value="Unassembled WGS sequence"/>
</dbReference>
<feature type="transmembrane region" description="Helical" evidence="1">
    <location>
        <begin position="82"/>
        <end position="100"/>
    </location>
</feature>
<dbReference type="RefSeq" id="WP_160906052.1">
    <property type="nucleotide sequence ID" value="NZ_WVHS01000002.1"/>
</dbReference>
<organism evidence="2 3">
    <name type="scientific">Hufsiella ginkgonis</name>
    <dbReference type="NCBI Taxonomy" id="2695274"/>
    <lineage>
        <taxon>Bacteria</taxon>
        <taxon>Pseudomonadati</taxon>
        <taxon>Bacteroidota</taxon>
        <taxon>Sphingobacteriia</taxon>
        <taxon>Sphingobacteriales</taxon>
        <taxon>Sphingobacteriaceae</taxon>
        <taxon>Hufsiella</taxon>
    </lineage>
</organism>
<protein>
    <submittedName>
        <fullName evidence="2">DUF4199 family protein</fullName>
    </submittedName>
</protein>
<keyword evidence="1" id="KW-0472">Membrane</keyword>
<keyword evidence="3" id="KW-1185">Reference proteome</keyword>
<feature type="transmembrane region" description="Helical" evidence="1">
    <location>
        <begin position="12"/>
        <end position="34"/>
    </location>
</feature>
<dbReference type="AlphaFoldDB" id="A0A7K1XVM2"/>
<keyword evidence="1" id="KW-1133">Transmembrane helix</keyword>
<dbReference type="EMBL" id="WVHS01000002">
    <property type="protein sequence ID" value="MXV15030.1"/>
    <property type="molecule type" value="Genomic_DNA"/>
</dbReference>
<reference evidence="2 3" key="1">
    <citation type="submission" date="2019-11" db="EMBL/GenBank/DDBJ databases">
        <title>Pedobacter sp. HMF7056 Genome sequencing and assembly.</title>
        <authorList>
            <person name="Kang H."/>
            <person name="Kim H."/>
            <person name="Joh K."/>
        </authorList>
    </citation>
    <scope>NUCLEOTIDE SEQUENCE [LARGE SCALE GENOMIC DNA]</scope>
    <source>
        <strain evidence="2 3">HMF7056</strain>
    </source>
</reference>
<accession>A0A7K1XVM2</accession>
<proteinExistence type="predicted"/>